<dbReference type="Proteomes" id="UP001143474">
    <property type="component" value="Unassembled WGS sequence"/>
</dbReference>
<dbReference type="InterPro" id="IPR003776">
    <property type="entry name" value="YcaO-like_dom"/>
</dbReference>
<evidence type="ECO:0000259" key="1">
    <source>
        <dbReference type="PROSITE" id="PS51664"/>
    </source>
</evidence>
<dbReference type="EMBL" id="BSEV01000039">
    <property type="protein sequence ID" value="GLK14930.1"/>
    <property type="molecule type" value="Genomic_DNA"/>
</dbReference>
<evidence type="ECO:0000313" key="3">
    <source>
        <dbReference type="Proteomes" id="UP001143474"/>
    </source>
</evidence>
<name>A0A9W6ICH8_9ACTN</name>
<dbReference type="Pfam" id="PF02624">
    <property type="entry name" value="YcaO"/>
    <property type="match status" value="1"/>
</dbReference>
<dbReference type="NCBIfam" id="TIGR00702">
    <property type="entry name" value="YcaO-type kinase domain"/>
    <property type="match status" value="1"/>
</dbReference>
<organism evidence="2 3">
    <name type="scientific">Streptosporangium carneum</name>
    <dbReference type="NCBI Taxonomy" id="47481"/>
    <lineage>
        <taxon>Bacteria</taxon>
        <taxon>Bacillati</taxon>
        <taxon>Actinomycetota</taxon>
        <taxon>Actinomycetes</taxon>
        <taxon>Streptosporangiales</taxon>
        <taxon>Streptosporangiaceae</taxon>
        <taxon>Streptosporangium</taxon>
    </lineage>
</organism>
<evidence type="ECO:0000313" key="2">
    <source>
        <dbReference type="EMBL" id="GLK14930.1"/>
    </source>
</evidence>
<gene>
    <name evidence="2" type="ORF">GCM10017600_83430</name>
</gene>
<reference evidence="2" key="1">
    <citation type="journal article" date="2014" name="Int. J. Syst. Evol. Microbiol.">
        <title>Complete genome sequence of Corynebacterium casei LMG S-19264T (=DSM 44701T), isolated from a smear-ripened cheese.</title>
        <authorList>
            <consortium name="US DOE Joint Genome Institute (JGI-PGF)"/>
            <person name="Walter F."/>
            <person name="Albersmeier A."/>
            <person name="Kalinowski J."/>
            <person name="Ruckert C."/>
        </authorList>
    </citation>
    <scope>NUCLEOTIDE SEQUENCE</scope>
    <source>
        <strain evidence="2">VKM Ac-2007</strain>
    </source>
</reference>
<dbReference type="PANTHER" id="PTHR37809:SF1">
    <property type="entry name" value="RIBOSOMAL PROTEIN S12 METHYLTHIOTRANSFERASE ACCESSORY FACTOR YCAO"/>
    <property type="match status" value="1"/>
</dbReference>
<protein>
    <recommendedName>
        <fullName evidence="1">YcaO domain-containing protein</fullName>
    </recommendedName>
</protein>
<keyword evidence="3" id="KW-1185">Reference proteome</keyword>
<accession>A0A9W6ICH8</accession>
<sequence length="385" mass="41194">MNPAEDKIRLPGTHRTRTPEETWAVAKRHLDRVGISRVADVTHLDCIGVPVCLAIRPGSETLAVSQGKGATPLLAKISAVMESIELWHAERPAVETFTASAEELDLPYGLADLRIRTELAPYRDSLRLDWVEGVGTVSGRAVPVPADLVGLTLAAGLDWRPAALHASSNGLASGNSREEAALHAMYELVERHATSFLRPGARDRRRTVRVETITGGHCTALLDALHAAGVDTEVSFVPNEFGLPCFVCFVWSPEYPVLCAGSGCHSNAEVALSRALTEAVQTRLTGISGTRDDIPSGNAALETGMGGMVAPRFDPGGLTWAEAVQETPFDSDSIAAEFRSVAEHVERTVGLEPVMVDISSAPEDFSVVRIVAPGLAYRNRGVIPR</sequence>
<proteinExistence type="predicted"/>
<dbReference type="RefSeq" id="WP_271223157.1">
    <property type="nucleotide sequence ID" value="NZ_BAAAVD010000017.1"/>
</dbReference>
<dbReference type="PROSITE" id="PS51664">
    <property type="entry name" value="YCAO"/>
    <property type="match status" value="1"/>
</dbReference>
<reference evidence="2" key="2">
    <citation type="submission" date="2023-01" db="EMBL/GenBank/DDBJ databases">
        <authorList>
            <person name="Sun Q."/>
            <person name="Evtushenko L."/>
        </authorList>
    </citation>
    <scope>NUCLEOTIDE SEQUENCE</scope>
    <source>
        <strain evidence="2">VKM Ac-2007</strain>
    </source>
</reference>
<dbReference type="AlphaFoldDB" id="A0A9W6ICH8"/>
<dbReference type="Gene3D" id="3.30.1330.230">
    <property type="match status" value="1"/>
</dbReference>
<dbReference type="PANTHER" id="PTHR37809">
    <property type="entry name" value="RIBOSOMAL PROTEIN S12 METHYLTHIOTRANSFERASE ACCESSORY FACTOR YCAO"/>
    <property type="match status" value="1"/>
</dbReference>
<feature type="domain" description="YcaO" evidence="1">
    <location>
        <begin position="67"/>
        <end position="385"/>
    </location>
</feature>
<comment type="caution">
    <text evidence="2">The sequence shown here is derived from an EMBL/GenBank/DDBJ whole genome shotgun (WGS) entry which is preliminary data.</text>
</comment>